<evidence type="ECO:0000259" key="6">
    <source>
        <dbReference type="PROSITE" id="PS50977"/>
    </source>
</evidence>
<dbReference type="InterPro" id="IPR050109">
    <property type="entry name" value="HTH-type_TetR-like_transc_reg"/>
</dbReference>
<keyword evidence="2" id="KW-0805">Transcription regulation</keyword>
<name>A0ABW3G5S9_9NOCA</name>
<dbReference type="SUPFAM" id="SSF46689">
    <property type="entry name" value="Homeodomain-like"/>
    <property type="match status" value="1"/>
</dbReference>
<feature type="domain" description="HTH tetR-type" evidence="6">
    <location>
        <begin position="5"/>
        <end position="65"/>
    </location>
</feature>
<dbReference type="PRINTS" id="PR00455">
    <property type="entry name" value="HTHTETR"/>
</dbReference>
<dbReference type="Pfam" id="PF17932">
    <property type="entry name" value="TetR_C_24"/>
    <property type="match status" value="1"/>
</dbReference>
<reference evidence="8" key="1">
    <citation type="journal article" date="2019" name="Int. J. Syst. Evol. Microbiol.">
        <title>The Global Catalogue of Microorganisms (GCM) 10K type strain sequencing project: providing services to taxonomists for standard genome sequencing and annotation.</title>
        <authorList>
            <consortium name="The Broad Institute Genomics Platform"/>
            <consortium name="The Broad Institute Genome Sequencing Center for Infectious Disease"/>
            <person name="Wu L."/>
            <person name="Ma J."/>
        </authorList>
    </citation>
    <scope>NUCLEOTIDE SEQUENCE [LARGE SCALE GENOMIC DNA]</scope>
    <source>
        <strain evidence="8">CCUG 50873</strain>
    </source>
</reference>
<dbReference type="PROSITE" id="PS50977">
    <property type="entry name" value="HTH_TETR_2"/>
    <property type="match status" value="1"/>
</dbReference>
<evidence type="ECO:0000256" key="1">
    <source>
        <dbReference type="ARBA" id="ARBA00022491"/>
    </source>
</evidence>
<dbReference type="Proteomes" id="UP001597068">
    <property type="component" value="Unassembled WGS sequence"/>
</dbReference>
<evidence type="ECO:0000313" key="8">
    <source>
        <dbReference type="Proteomes" id="UP001597068"/>
    </source>
</evidence>
<keyword evidence="1" id="KW-0678">Repressor</keyword>
<dbReference type="RefSeq" id="WP_253646360.1">
    <property type="nucleotide sequence ID" value="NZ_BAAAMO010000002.1"/>
</dbReference>
<dbReference type="Gene3D" id="1.10.10.60">
    <property type="entry name" value="Homeodomain-like"/>
    <property type="match status" value="1"/>
</dbReference>
<evidence type="ECO:0000313" key="7">
    <source>
        <dbReference type="EMBL" id="MFD0925711.1"/>
    </source>
</evidence>
<keyword evidence="8" id="KW-1185">Reference proteome</keyword>
<evidence type="ECO:0000256" key="2">
    <source>
        <dbReference type="ARBA" id="ARBA00023015"/>
    </source>
</evidence>
<dbReference type="InterPro" id="IPR009057">
    <property type="entry name" value="Homeodomain-like_sf"/>
</dbReference>
<organism evidence="7 8">
    <name type="scientific">Williamsia deligens</name>
    <dbReference type="NCBI Taxonomy" id="321325"/>
    <lineage>
        <taxon>Bacteria</taxon>
        <taxon>Bacillati</taxon>
        <taxon>Actinomycetota</taxon>
        <taxon>Actinomycetes</taxon>
        <taxon>Mycobacteriales</taxon>
        <taxon>Nocardiaceae</taxon>
        <taxon>Williamsia</taxon>
    </lineage>
</organism>
<dbReference type="PANTHER" id="PTHR30055:SF175">
    <property type="entry name" value="HTH-TYPE TRANSCRIPTIONAL REPRESSOR KSTR2"/>
    <property type="match status" value="1"/>
</dbReference>
<gene>
    <name evidence="7" type="ORF">ACFQ04_08170</name>
</gene>
<sequence>MARGAMVRDEVVRAATRLFTERGIRGVSLQDIADEVELTKGALYHYFNNRDDLLRQVFGDWITGEFTSLQEHTSRSGTATDKLRDYVRYHVSSVVDNIELYSLSFSSEAELPPEVRTEFRHLKRRSDSVLKDILSQGVSDGEFELRDEKVIAFAIDGMCNWLCQWYVSDGPKSATEIANDFNDLLLRGLLRGDGDESPVQSGRTHSPAEAVEYHARAIRFHSERLEQLLPSLTGDHPGPTHETP</sequence>
<dbReference type="Gene3D" id="1.10.357.10">
    <property type="entry name" value="Tetracycline Repressor, domain 2"/>
    <property type="match status" value="1"/>
</dbReference>
<proteinExistence type="predicted"/>
<keyword evidence="3 5" id="KW-0238">DNA-binding</keyword>
<accession>A0ABW3G5S9</accession>
<dbReference type="InterPro" id="IPR036271">
    <property type="entry name" value="Tet_transcr_reg_TetR-rel_C_sf"/>
</dbReference>
<dbReference type="Pfam" id="PF00440">
    <property type="entry name" value="TetR_N"/>
    <property type="match status" value="1"/>
</dbReference>
<evidence type="ECO:0000256" key="3">
    <source>
        <dbReference type="ARBA" id="ARBA00023125"/>
    </source>
</evidence>
<dbReference type="PANTHER" id="PTHR30055">
    <property type="entry name" value="HTH-TYPE TRANSCRIPTIONAL REGULATOR RUTR"/>
    <property type="match status" value="1"/>
</dbReference>
<evidence type="ECO:0000256" key="5">
    <source>
        <dbReference type="PROSITE-ProRule" id="PRU00335"/>
    </source>
</evidence>
<evidence type="ECO:0000256" key="4">
    <source>
        <dbReference type="ARBA" id="ARBA00023163"/>
    </source>
</evidence>
<dbReference type="SUPFAM" id="SSF48498">
    <property type="entry name" value="Tetracyclin repressor-like, C-terminal domain"/>
    <property type="match status" value="1"/>
</dbReference>
<protein>
    <submittedName>
        <fullName evidence="7">TetR/AcrR family transcriptional regulator</fullName>
    </submittedName>
</protein>
<comment type="caution">
    <text evidence="7">The sequence shown here is derived from an EMBL/GenBank/DDBJ whole genome shotgun (WGS) entry which is preliminary data.</text>
</comment>
<dbReference type="InterPro" id="IPR001647">
    <property type="entry name" value="HTH_TetR"/>
</dbReference>
<keyword evidence="4" id="KW-0804">Transcription</keyword>
<dbReference type="InterPro" id="IPR041490">
    <property type="entry name" value="KstR2_TetR_C"/>
</dbReference>
<dbReference type="EMBL" id="JBHTIL010000001">
    <property type="protein sequence ID" value="MFD0925711.1"/>
    <property type="molecule type" value="Genomic_DNA"/>
</dbReference>
<feature type="DNA-binding region" description="H-T-H motif" evidence="5">
    <location>
        <begin position="28"/>
        <end position="47"/>
    </location>
</feature>